<dbReference type="AlphaFoldDB" id="A0A512ALR9"/>
<evidence type="ECO:0008006" key="5">
    <source>
        <dbReference type="Google" id="ProtNLM"/>
    </source>
</evidence>
<reference evidence="3 4" key="1">
    <citation type="submission" date="2019-07" db="EMBL/GenBank/DDBJ databases">
        <title>Whole genome shotgun sequence of Novosphingobium sediminis NBRC 106119.</title>
        <authorList>
            <person name="Hosoyama A."/>
            <person name="Uohara A."/>
            <person name="Ohji S."/>
            <person name="Ichikawa N."/>
        </authorList>
    </citation>
    <scope>NUCLEOTIDE SEQUENCE [LARGE SCALE GENOMIC DNA]</scope>
    <source>
        <strain evidence="3 4">NBRC 106119</strain>
    </source>
</reference>
<sequence>MRKTLTAIACTAAVLGWTATASANPDTHPTDHPKDGEHKDGHEGDHKDGHDGEHKDGEHKDGHPKH</sequence>
<organism evidence="3 4">
    <name type="scientific">Novosphingobium sediminis</name>
    <dbReference type="NCBI Taxonomy" id="707214"/>
    <lineage>
        <taxon>Bacteria</taxon>
        <taxon>Pseudomonadati</taxon>
        <taxon>Pseudomonadota</taxon>
        <taxon>Alphaproteobacteria</taxon>
        <taxon>Sphingomonadales</taxon>
        <taxon>Sphingomonadaceae</taxon>
        <taxon>Novosphingobium</taxon>
    </lineage>
</organism>
<proteinExistence type="predicted"/>
<dbReference type="Proteomes" id="UP000321464">
    <property type="component" value="Unassembled WGS sequence"/>
</dbReference>
<accession>A0A512ALR9</accession>
<dbReference type="RefSeq" id="WP_147159967.1">
    <property type="nucleotide sequence ID" value="NZ_BJYR01000016.1"/>
</dbReference>
<comment type="caution">
    <text evidence="3">The sequence shown here is derived from an EMBL/GenBank/DDBJ whole genome shotgun (WGS) entry which is preliminary data.</text>
</comment>
<dbReference type="OrthoDB" id="7511197at2"/>
<evidence type="ECO:0000313" key="3">
    <source>
        <dbReference type="EMBL" id="GEO00638.1"/>
    </source>
</evidence>
<keyword evidence="4" id="KW-1185">Reference proteome</keyword>
<feature type="compositionally biased region" description="Basic and acidic residues" evidence="1">
    <location>
        <begin position="28"/>
        <end position="66"/>
    </location>
</feature>
<dbReference type="EMBL" id="BJYR01000016">
    <property type="protein sequence ID" value="GEO00638.1"/>
    <property type="molecule type" value="Genomic_DNA"/>
</dbReference>
<gene>
    <name evidence="3" type="ORF">NSE01_24700</name>
</gene>
<feature type="region of interest" description="Disordered" evidence="1">
    <location>
        <begin position="21"/>
        <end position="66"/>
    </location>
</feature>
<evidence type="ECO:0000256" key="1">
    <source>
        <dbReference type="SAM" id="MobiDB-lite"/>
    </source>
</evidence>
<keyword evidence="2" id="KW-0732">Signal</keyword>
<feature type="chain" id="PRO_5021806661" description="Pentapeptide MXKDX repeat protein" evidence="2">
    <location>
        <begin position="24"/>
        <end position="66"/>
    </location>
</feature>
<name>A0A512ALR9_9SPHN</name>
<evidence type="ECO:0000256" key="2">
    <source>
        <dbReference type="SAM" id="SignalP"/>
    </source>
</evidence>
<feature type="signal peptide" evidence="2">
    <location>
        <begin position="1"/>
        <end position="23"/>
    </location>
</feature>
<protein>
    <recommendedName>
        <fullName evidence="5">Pentapeptide MXKDX repeat protein</fullName>
    </recommendedName>
</protein>
<evidence type="ECO:0000313" key="4">
    <source>
        <dbReference type="Proteomes" id="UP000321464"/>
    </source>
</evidence>